<dbReference type="Pfam" id="PF02410">
    <property type="entry name" value="RsfS"/>
    <property type="match status" value="1"/>
</dbReference>
<comment type="function">
    <text evidence="2">Functions as a ribosomal silencing factor. Interacts with ribosomal protein uL14 (rplN), blocking formation of intersubunit bridge B8. Prevents association of the 30S and 50S ribosomal subunits and the formation of functional ribosomes, thus repressing translation.</text>
</comment>
<dbReference type="Gene3D" id="3.30.460.10">
    <property type="entry name" value="Beta Polymerase, domain 2"/>
    <property type="match status" value="1"/>
</dbReference>
<dbReference type="PANTHER" id="PTHR21043">
    <property type="entry name" value="IOJAP SUPERFAMILY ORTHOLOG"/>
    <property type="match status" value="1"/>
</dbReference>
<evidence type="ECO:0000256" key="1">
    <source>
        <dbReference type="ARBA" id="ARBA00010574"/>
    </source>
</evidence>
<dbReference type="AlphaFoldDB" id="A0A0F4LUB2"/>
<dbReference type="GO" id="GO:0090071">
    <property type="term" value="P:negative regulation of ribosome biogenesis"/>
    <property type="evidence" value="ECO:0007669"/>
    <property type="project" value="UniProtKB-UniRule"/>
</dbReference>
<dbReference type="PATRIC" id="fig|1218492.5.peg.697"/>
<organism evidence="3 4">
    <name type="scientific">Bombilactobacillus mellifer</name>
    <dbReference type="NCBI Taxonomy" id="1218492"/>
    <lineage>
        <taxon>Bacteria</taxon>
        <taxon>Bacillati</taxon>
        <taxon>Bacillota</taxon>
        <taxon>Bacilli</taxon>
        <taxon>Lactobacillales</taxon>
        <taxon>Lactobacillaceae</taxon>
        <taxon>Bombilactobacillus</taxon>
    </lineage>
</organism>
<dbReference type="SUPFAM" id="SSF81301">
    <property type="entry name" value="Nucleotidyltransferase"/>
    <property type="match status" value="1"/>
</dbReference>
<dbReference type="GO" id="GO:0042256">
    <property type="term" value="P:cytosolic ribosome assembly"/>
    <property type="evidence" value="ECO:0007669"/>
    <property type="project" value="UniProtKB-UniRule"/>
</dbReference>
<dbReference type="EMBL" id="JXJQ01000006">
    <property type="protein sequence ID" value="KJY62367.1"/>
    <property type="molecule type" value="Genomic_DNA"/>
</dbReference>
<comment type="subcellular location">
    <subcellularLocation>
        <location evidence="2">Cytoplasm</location>
    </subcellularLocation>
</comment>
<keyword evidence="2" id="KW-0810">Translation regulation</keyword>
<dbReference type="GO" id="GO:0005737">
    <property type="term" value="C:cytoplasm"/>
    <property type="evidence" value="ECO:0007669"/>
    <property type="project" value="UniProtKB-SubCell"/>
</dbReference>
<dbReference type="InterPro" id="IPR004394">
    <property type="entry name" value="Iojap/RsfS/C7orf30"/>
</dbReference>
<evidence type="ECO:0000313" key="3">
    <source>
        <dbReference type="EMBL" id="KJY62367.1"/>
    </source>
</evidence>
<keyword evidence="2" id="KW-0678">Repressor</keyword>
<evidence type="ECO:0000256" key="2">
    <source>
        <dbReference type="HAMAP-Rule" id="MF_01477"/>
    </source>
</evidence>
<sequence length="119" mass="13329">MNSQAVMALVVQAADEKHAHELTVLDMQAVSLMADYFVIADAETQRQVNAIVDNILEQAEAAQVKVNHVEGQKNSQWILIDLGDVIVHIFTHESREFYQIEKLWSDATVVDITALLKKA</sequence>
<dbReference type="GO" id="GO:0043023">
    <property type="term" value="F:ribosomal large subunit binding"/>
    <property type="evidence" value="ECO:0007669"/>
    <property type="project" value="TreeGrafter"/>
</dbReference>
<dbReference type="InterPro" id="IPR043519">
    <property type="entry name" value="NT_sf"/>
</dbReference>
<dbReference type="PANTHER" id="PTHR21043:SF0">
    <property type="entry name" value="MITOCHONDRIAL ASSEMBLY OF RIBOSOMAL LARGE SUBUNIT PROTEIN 1"/>
    <property type="match status" value="1"/>
</dbReference>
<dbReference type="STRING" id="1218492.JG30_05710"/>
<dbReference type="HAMAP" id="MF_01477">
    <property type="entry name" value="Iojap_RsfS"/>
    <property type="match status" value="1"/>
</dbReference>
<proteinExistence type="inferred from homology"/>
<dbReference type="Proteomes" id="UP000033558">
    <property type="component" value="Unassembled WGS sequence"/>
</dbReference>
<gene>
    <name evidence="2" type="primary">rsfS</name>
    <name evidence="3" type="ORF">JG30_05710</name>
</gene>
<dbReference type="RefSeq" id="WP_046316031.1">
    <property type="nucleotide sequence ID" value="NZ_JBHSZT010000001.1"/>
</dbReference>
<keyword evidence="2" id="KW-0963">Cytoplasm</keyword>
<accession>A0A0F4LUB2</accession>
<dbReference type="OrthoDB" id="9793681at2"/>
<dbReference type="GO" id="GO:0017148">
    <property type="term" value="P:negative regulation of translation"/>
    <property type="evidence" value="ECO:0007669"/>
    <property type="project" value="UniProtKB-UniRule"/>
</dbReference>
<dbReference type="NCBIfam" id="TIGR00090">
    <property type="entry name" value="rsfS_iojap_ybeB"/>
    <property type="match status" value="1"/>
</dbReference>
<dbReference type="HOGENOM" id="CLU_092688_2_2_9"/>
<keyword evidence="4" id="KW-1185">Reference proteome</keyword>
<reference evidence="3 4" key="1">
    <citation type="submission" date="2015-01" db="EMBL/GenBank/DDBJ databases">
        <title>Comparative genomics of the lactic acid bacteria isolated from the honey bee gut.</title>
        <authorList>
            <person name="Ellegaard K.M."/>
            <person name="Tamarit D."/>
            <person name="Javelind E."/>
            <person name="Olofsson T."/>
            <person name="Andersson S.G."/>
            <person name="Vasquez A."/>
        </authorList>
    </citation>
    <scope>NUCLEOTIDE SEQUENCE [LARGE SCALE GENOMIC DNA]</scope>
    <source>
        <strain evidence="3 4">Bin4</strain>
    </source>
</reference>
<comment type="subunit">
    <text evidence="2">Interacts with ribosomal protein uL14 (rplN).</text>
</comment>
<comment type="caution">
    <text evidence="3">The sequence shown here is derived from an EMBL/GenBank/DDBJ whole genome shotgun (WGS) entry which is preliminary data.</text>
</comment>
<name>A0A0F4LUB2_9LACO</name>
<evidence type="ECO:0000313" key="4">
    <source>
        <dbReference type="Proteomes" id="UP000033558"/>
    </source>
</evidence>
<comment type="similarity">
    <text evidence="1 2">Belongs to the Iojap/RsfS family.</text>
</comment>
<protein>
    <recommendedName>
        <fullName evidence="2">Ribosomal silencing factor RsfS</fullName>
    </recommendedName>
</protein>